<dbReference type="InterPro" id="IPR016024">
    <property type="entry name" value="ARM-type_fold"/>
</dbReference>
<dbReference type="Gene3D" id="1.25.10.10">
    <property type="entry name" value="Leucine-rich Repeat Variant"/>
    <property type="match status" value="1"/>
</dbReference>
<gene>
    <name evidence="1" type="ORF">GCM10010946_05100</name>
</gene>
<evidence type="ECO:0008006" key="3">
    <source>
        <dbReference type="Google" id="ProtNLM"/>
    </source>
</evidence>
<evidence type="ECO:0000313" key="2">
    <source>
        <dbReference type="Proteomes" id="UP000653343"/>
    </source>
</evidence>
<organism evidence="1 2">
    <name type="scientific">Undibacterium squillarum</name>
    <dbReference type="NCBI Taxonomy" id="1131567"/>
    <lineage>
        <taxon>Bacteria</taxon>
        <taxon>Pseudomonadati</taxon>
        <taxon>Pseudomonadota</taxon>
        <taxon>Betaproteobacteria</taxon>
        <taxon>Burkholderiales</taxon>
        <taxon>Oxalobacteraceae</taxon>
        <taxon>Undibacterium</taxon>
    </lineage>
</organism>
<dbReference type="InterPro" id="IPR011989">
    <property type="entry name" value="ARM-like"/>
</dbReference>
<reference evidence="2" key="1">
    <citation type="journal article" date="2019" name="Int. J. Syst. Evol. Microbiol.">
        <title>The Global Catalogue of Microorganisms (GCM) 10K type strain sequencing project: providing services to taxonomists for standard genome sequencing and annotation.</title>
        <authorList>
            <consortium name="The Broad Institute Genomics Platform"/>
            <consortium name="The Broad Institute Genome Sequencing Center for Infectious Disease"/>
            <person name="Wu L."/>
            <person name="Ma J."/>
        </authorList>
    </citation>
    <scope>NUCLEOTIDE SEQUENCE [LARGE SCALE GENOMIC DNA]</scope>
    <source>
        <strain evidence="2">KCTC 23917</strain>
    </source>
</reference>
<proteinExistence type="predicted"/>
<keyword evidence="2" id="KW-1185">Reference proteome</keyword>
<comment type="caution">
    <text evidence="1">The sequence shown here is derived from an EMBL/GenBank/DDBJ whole genome shotgun (WGS) entry which is preliminary data.</text>
</comment>
<accession>A0ABQ2XRN7</accession>
<dbReference type="Proteomes" id="UP000653343">
    <property type="component" value="Unassembled WGS sequence"/>
</dbReference>
<name>A0ABQ2XRN7_9BURK</name>
<protein>
    <recommendedName>
        <fullName evidence="3">HEAT repeat domain-containing protein</fullName>
    </recommendedName>
</protein>
<dbReference type="EMBL" id="BMYU01000001">
    <property type="protein sequence ID" value="GGX30986.1"/>
    <property type="molecule type" value="Genomic_DNA"/>
</dbReference>
<dbReference type="SUPFAM" id="SSF48371">
    <property type="entry name" value="ARM repeat"/>
    <property type="match status" value="1"/>
</dbReference>
<sequence>MLKADKLLITQLASAEDTERQHAALALQALPRGHFEDHPPSRKFILGLQAALLLAYQTSASELVRDWCVQLLADAQVMGAEMEGLVKAALQPECAFLKTLLYYISLNPRRFQDCKSQILRLSAHPDEEVRWRCAYVLEMLVLDYDSDAATLRGLFADSCETTRTYAVLAFKRLRRLEVEDISALQALIQTNADAASAHAQDLLAGRIDPYCSADPLAHQRG</sequence>
<evidence type="ECO:0000313" key="1">
    <source>
        <dbReference type="EMBL" id="GGX30986.1"/>
    </source>
</evidence>
<dbReference type="RefSeq" id="WP_189355429.1">
    <property type="nucleotide sequence ID" value="NZ_BMYU01000001.1"/>
</dbReference>